<evidence type="ECO:0000313" key="4">
    <source>
        <dbReference type="EMBL" id="UQC90177.1"/>
    </source>
</evidence>
<feature type="compositionally biased region" description="Polar residues" evidence="1">
    <location>
        <begin position="266"/>
        <end position="280"/>
    </location>
</feature>
<evidence type="ECO:0000259" key="3">
    <source>
        <dbReference type="Pfam" id="PF14856"/>
    </source>
</evidence>
<feature type="domain" description="Ecp2 effector protein-like" evidence="3">
    <location>
        <begin position="100"/>
        <end position="199"/>
    </location>
</feature>
<feature type="domain" description="Ecp2 effector protein-like" evidence="3">
    <location>
        <begin position="544"/>
        <end position="639"/>
    </location>
</feature>
<name>A0A9Q8T6R8_9PEZI</name>
<dbReference type="KEGG" id="clup:CLUP02_15707"/>
<dbReference type="GeneID" id="73349641"/>
<protein>
    <recommendedName>
        <fullName evidence="3">Ecp2 effector protein-like domain-containing protein</fullName>
    </recommendedName>
</protein>
<proteinExistence type="predicted"/>
<dbReference type="EMBL" id="CP019480">
    <property type="protein sequence ID" value="UQC90177.1"/>
    <property type="molecule type" value="Genomic_DNA"/>
</dbReference>
<dbReference type="AlphaFoldDB" id="A0A9Q8T6R8"/>
<dbReference type="Pfam" id="PF14856">
    <property type="entry name" value="Hce2"/>
    <property type="match status" value="2"/>
</dbReference>
<feature type="signal peptide" evidence="2">
    <location>
        <begin position="1"/>
        <end position="19"/>
    </location>
</feature>
<dbReference type="RefSeq" id="XP_049151778.1">
    <property type="nucleotide sequence ID" value="XM_049294631.1"/>
</dbReference>
<feature type="region of interest" description="Disordered" evidence="1">
    <location>
        <begin position="266"/>
        <end position="294"/>
    </location>
</feature>
<keyword evidence="5" id="KW-1185">Reference proteome</keyword>
<keyword evidence="2" id="KW-0732">Signal</keyword>
<sequence length="656" mass="73143">MRIILAPVLAFAAVALSRAVPEHTASEHTASEHIILEQTRAEVLPPVVEYSTIAYKAANGSDVVIHVAPGVFMADGVSKLPDDIGKHFKIKTAPKLMELCTVRASQKDNDNKGTPRRDDCQALYDFCHSHPVFFYFDNKIDLNRWAEVAFVGSCAYRTRTVYHNVVFSSGDMANFLDISLSRKAWTDKGRMSATGEAECTVYEGDLGIAPVYWRLQQRGPLDEPTFNLGNDTFIPNNNSTALKIRDTEHEAPLIVQSFDDIPKNTSAFSSGRGNAHTVTDTDIGIPSKKDDEPQFDLTIGGPKEGPYCDAMWLSADWQESGRPLRRDCGKLLDFLKSNTAKVAVFGDQYYELVPIAAHDTCAVGFRPLTTDNVTFTGFDIASFLERILLWDGAQSGSDYILGKMGTMCGFAKETHLKHMGEFHLIYRDSNAPKGHIPRDYKESKRDLISAIAVPEIAEKGAMMVKSGSPEDMAATAEMAMILSNTDESLNWVDYTVTDSNGVNITAQLNDNFLGTHLDDSKALGTRLERHDTPLGPSKRCTGRITFWGGAKPDSPLIADCVKLRNFMSIRRFRFQFSRDEFRSINATILAQVGTCRIAWLPWGQDTTVGNMDLDILLTNAFKLYDPSQTRMRLWGGEHCDFSWQFGEKYAQKFYIF</sequence>
<evidence type="ECO:0000256" key="1">
    <source>
        <dbReference type="SAM" id="MobiDB-lite"/>
    </source>
</evidence>
<gene>
    <name evidence="4" type="ORF">CLUP02_15707</name>
</gene>
<feature type="chain" id="PRO_5040358065" description="Ecp2 effector protein-like domain-containing protein" evidence="2">
    <location>
        <begin position="20"/>
        <end position="656"/>
    </location>
</feature>
<evidence type="ECO:0000256" key="2">
    <source>
        <dbReference type="SAM" id="SignalP"/>
    </source>
</evidence>
<reference evidence="4" key="1">
    <citation type="journal article" date="2021" name="Mol. Plant Microbe Interact.">
        <title>Complete Genome Sequence of the Plant-Pathogenic Fungus Colletotrichum lupini.</title>
        <authorList>
            <person name="Baroncelli R."/>
            <person name="Pensec F."/>
            <person name="Da Lio D."/>
            <person name="Boufleur T."/>
            <person name="Vicente I."/>
            <person name="Sarrocco S."/>
            <person name="Picot A."/>
            <person name="Baraldi E."/>
            <person name="Sukno S."/>
            <person name="Thon M."/>
            <person name="Le Floch G."/>
        </authorList>
    </citation>
    <scope>NUCLEOTIDE SEQUENCE</scope>
    <source>
        <strain evidence="4">IMI 504893</strain>
    </source>
</reference>
<dbReference type="InterPro" id="IPR029226">
    <property type="entry name" value="Ecp2-like"/>
</dbReference>
<dbReference type="Proteomes" id="UP000830671">
    <property type="component" value="Chromosome 8"/>
</dbReference>
<accession>A0A9Q8T6R8</accession>
<organism evidence="4 5">
    <name type="scientific">Colletotrichum lupini</name>
    <dbReference type="NCBI Taxonomy" id="145971"/>
    <lineage>
        <taxon>Eukaryota</taxon>
        <taxon>Fungi</taxon>
        <taxon>Dikarya</taxon>
        <taxon>Ascomycota</taxon>
        <taxon>Pezizomycotina</taxon>
        <taxon>Sordariomycetes</taxon>
        <taxon>Hypocreomycetidae</taxon>
        <taxon>Glomerellales</taxon>
        <taxon>Glomerellaceae</taxon>
        <taxon>Colletotrichum</taxon>
        <taxon>Colletotrichum acutatum species complex</taxon>
    </lineage>
</organism>
<evidence type="ECO:0000313" key="5">
    <source>
        <dbReference type="Proteomes" id="UP000830671"/>
    </source>
</evidence>